<dbReference type="Proteomes" id="UP001277561">
    <property type="component" value="Unassembled WGS sequence"/>
</dbReference>
<evidence type="ECO:0000313" key="2">
    <source>
        <dbReference type="EMBL" id="POO52921.1"/>
    </source>
</evidence>
<dbReference type="EMBL" id="NXEJ01000003">
    <property type="protein sequence ID" value="POO52921.1"/>
    <property type="molecule type" value="Genomic_DNA"/>
</dbReference>
<accession>A0AAE5S028</accession>
<evidence type="ECO:0000313" key="3">
    <source>
        <dbReference type="Proteomes" id="UP000237447"/>
    </source>
</evidence>
<evidence type="ECO:0000313" key="1">
    <source>
        <dbReference type="EMBL" id="MDX8330775.1"/>
    </source>
</evidence>
<dbReference type="RefSeq" id="WP_320188298.1">
    <property type="nucleotide sequence ID" value="NZ_JBLZQB010000045.1"/>
</dbReference>
<keyword evidence="4" id="KW-1185">Reference proteome</keyword>
<dbReference type="Proteomes" id="UP000237447">
    <property type="component" value="Unassembled WGS sequence"/>
</dbReference>
<evidence type="ECO:0000313" key="4">
    <source>
        <dbReference type="Proteomes" id="UP001277561"/>
    </source>
</evidence>
<gene>
    <name evidence="2" type="ORF">CPJ18_06655</name>
    <name evidence="1" type="ORF">RMS29_16235</name>
</gene>
<organism evidence="2 3">
    <name type="scientific">Agrobacterium rosae</name>
    <dbReference type="NCBI Taxonomy" id="1972867"/>
    <lineage>
        <taxon>Bacteria</taxon>
        <taxon>Pseudomonadati</taxon>
        <taxon>Pseudomonadota</taxon>
        <taxon>Alphaproteobacteria</taxon>
        <taxon>Hyphomicrobiales</taxon>
        <taxon>Rhizobiaceae</taxon>
        <taxon>Rhizobium/Agrobacterium group</taxon>
        <taxon>Agrobacterium</taxon>
    </lineage>
</organism>
<dbReference type="EMBL" id="JAVRAD010000007">
    <property type="protein sequence ID" value="MDX8330775.1"/>
    <property type="molecule type" value="Genomic_DNA"/>
</dbReference>
<comment type="caution">
    <text evidence="2">The sequence shown here is derived from an EMBL/GenBank/DDBJ whole genome shotgun (WGS) entry which is preliminary data.</text>
</comment>
<reference evidence="2 3" key="1">
    <citation type="journal article" date="2018" name="Syst. Appl. Microbiol.">
        <title>Agrobacterium rosae sp. nov., isolated from galls on different agricultural crops.</title>
        <authorList>
            <person name="Kuzmanovic N."/>
            <person name="Pulawska J."/>
            <person name="Smalla K."/>
            <person name="Nesme X."/>
        </authorList>
    </citation>
    <scope>NUCLEOTIDE SEQUENCE [LARGE SCALE GENOMIC DNA]</scope>
    <source>
        <strain evidence="2 3">NCPPB 1650</strain>
    </source>
</reference>
<name>A0AAE5S028_9HYPH</name>
<proteinExistence type="predicted"/>
<dbReference type="AlphaFoldDB" id="A0AAE5S028"/>
<sequence length="100" mass="10543">MSDTFDDYEVTNGTGDILDLDSFTSQQLLTPKIGATAGFSGSTAPVQSNRCPQDCPCKQARSSMTSACCSTSRAMVGNRLAQEWLLVGGLRGALGLIEGY</sequence>
<reference evidence="1 4" key="2">
    <citation type="journal article" date="2023" name="Phytobiomes J">
        <title>Deciphering the key players within the bacterial microbiota associated with aerial crown gall tumors on rhododendron: Insights into the gallobiome.</title>
        <authorList>
            <person name="Kuzmanovic N."/>
            <person name="Nesme J."/>
            <person name="Wolf J."/>
            <person name="Neumann-Schaal M."/>
            <person name="Petersen J."/>
            <person name="Fernandez-Gnecco G."/>
            <person name="Sproeer C."/>
            <person name="Bunk B."/>
            <person name="Overmann J."/>
            <person name="Sorensen S.J."/>
            <person name="Idczak E."/>
            <person name="Smalla K."/>
        </authorList>
    </citation>
    <scope>NUCLEOTIDE SEQUENCE [LARGE SCALE GENOMIC DNA]</scope>
    <source>
        <strain evidence="4">rho-14.1</strain>
        <strain evidence="1">Rho-14.1</strain>
    </source>
</reference>
<protein>
    <submittedName>
        <fullName evidence="2">Uncharacterized protein</fullName>
    </submittedName>
</protein>